<dbReference type="EMBL" id="CP034235">
    <property type="protein sequence ID" value="QGQ96902.1"/>
    <property type="molecule type" value="Genomic_DNA"/>
</dbReference>
<evidence type="ECO:0000313" key="3">
    <source>
        <dbReference type="Proteomes" id="UP000426246"/>
    </source>
</evidence>
<dbReference type="AlphaFoldDB" id="A0A6B8RMJ3"/>
<evidence type="ECO:0000256" key="1">
    <source>
        <dbReference type="SAM" id="Phobius"/>
    </source>
</evidence>
<dbReference type="KEGG" id="ppsc:EHS13_19435"/>
<dbReference type="Proteomes" id="UP000426246">
    <property type="component" value="Chromosome"/>
</dbReference>
<organism evidence="2 3">
    <name type="scientific">Paenibacillus psychroresistens</name>
    <dbReference type="NCBI Taxonomy" id="1778678"/>
    <lineage>
        <taxon>Bacteria</taxon>
        <taxon>Bacillati</taxon>
        <taxon>Bacillota</taxon>
        <taxon>Bacilli</taxon>
        <taxon>Bacillales</taxon>
        <taxon>Paenibacillaceae</taxon>
        <taxon>Paenibacillus</taxon>
    </lineage>
</organism>
<protein>
    <submittedName>
        <fullName evidence="2">Uncharacterized protein</fullName>
    </submittedName>
</protein>
<feature type="transmembrane region" description="Helical" evidence="1">
    <location>
        <begin position="6"/>
        <end position="22"/>
    </location>
</feature>
<feature type="transmembrane region" description="Helical" evidence="1">
    <location>
        <begin position="132"/>
        <end position="151"/>
    </location>
</feature>
<sequence>MNPGYMTVVVLLSIGILLGSGWKDYFFKGLSYKSIVLFVAAWLIGSLIKLRLHVHGLDLQLNMAFTFLLLFSVFLLIRLKSALERLNLLTIGLMLCILDFTLREASGLPMEYIAICLAIVVTGLQKRLDKQLASLLLGFLCGNVLSLLAHQNSRLLILADQSYQDLWWLTLLFTRVFVVLYENGIAGFRKWVSVIFEKK</sequence>
<accession>A0A6B8RMJ3</accession>
<feature type="transmembrane region" description="Helical" evidence="1">
    <location>
        <begin position="166"/>
        <end position="188"/>
    </location>
</feature>
<evidence type="ECO:0000313" key="2">
    <source>
        <dbReference type="EMBL" id="QGQ96902.1"/>
    </source>
</evidence>
<gene>
    <name evidence="2" type="ORF">EHS13_19435</name>
</gene>
<name>A0A6B8RMJ3_9BACL</name>
<feature type="transmembrane region" description="Helical" evidence="1">
    <location>
        <begin position="59"/>
        <end position="79"/>
    </location>
</feature>
<keyword evidence="1" id="KW-1133">Transmembrane helix</keyword>
<keyword evidence="3" id="KW-1185">Reference proteome</keyword>
<feature type="transmembrane region" description="Helical" evidence="1">
    <location>
        <begin position="34"/>
        <end position="53"/>
    </location>
</feature>
<feature type="transmembrane region" description="Helical" evidence="1">
    <location>
        <begin position="86"/>
        <end position="102"/>
    </location>
</feature>
<keyword evidence="1" id="KW-0812">Transmembrane</keyword>
<reference evidence="3" key="1">
    <citation type="submission" date="2018-11" db="EMBL/GenBank/DDBJ databases">
        <title>Complete genome sequence of Paenibacillus sp. ML311-T8.</title>
        <authorList>
            <person name="Nam Y.-D."/>
            <person name="Kang J."/>
            <person name="Chung W.-H."/>
            <person name="Park Y.S."/>
        </authorList>
    </citation>
    <scope>NUCLEOTIDE SEQUENCE [LARGE SCALE GENOMIC DNA]</scope>
    <source>
        <strain evidence="3">ML311-T8</strain>
    </source>
</reference>
<feature type="transmembrane region" description="Helical" evidence="1">
    <location>
        <begin position="108"/>
        <end position="125"/>
    </location>
</feature>
<proteinExistence type="predicted"/>
<dbReference type="OrthoDB" id="2608899at2"/>
<keyword evidence="1" id="KW-0472">Membrane</keyword>